<organism evidence="1 2">
    <name type="scientific">Peronosclerospora sorghi</name>
    <dbReference type="NCBI Taxonomy" id="230839"/>
    <lineage>
        <taxon>Eukaryota</taxon>
        <taxon>Sar</taxon>
        <taxon>Stramenopiles</taxon>
        <taxon>Oomycota</taxon>
        <taxon>Peronosporomycetes</taxon>
        <taxon>Peronosporales</taxon>
        <taxon>Peronosporaceae</taxon>
        <taxon>Peronosclerospora</taxon>
    </lineage>
</organism>
<sequence>MVNVSIREDEEEEDTPPSCSARAYLFRPDWVDVVLLLVAASLVVVVLVGSVVSSPPETAKIIASFTRL</sequence>
<dbReference type="EMBL" id="CM047590">
    <property type="protein sequence ID" value="KAI9919684.1"/>
    <property type="molecule type" value="Genomic_DNA"/>
</dbReference>
<accession>A0ACC0WNS3</accession>
<protein>
    <submittedName>
        <fullName evidence="1">Uncharacterized protein</fullName>
    </submittedName>
</protein>
<gene>
    <name evidence="1" type="ORF">PsorP6_017514</name>
</gene>
<evidence type="ECO:0000313" key="2">
    <source>
        <dbReference type="Proteomes" id="UP001163321"/>
    </source>
</evidence>
<proteinExistence type="predicted"/>
<keyword evidence="2" id="KW-1185">Reference proteome</keyword>
<reference evidence="1 2" key="1">
    <citation type="journal article" date="2022" name="bioRxiv">
        <title>The genome of the oomycete Peronosclerospora sorghi, a cosmopolitan pathogen of maize and sorghum, is inflated with dispersed pseudogenes.</title>
        <authorList>
            <person name="Fletcher K."/>
            <person name="Martin F."/>
            <person name="Isakeit T."/>
            <person name="Cavanaugh K."/>
            <person name="Magill C."/>
            <person name="Michelmore R."/>
        </authorList>
    </citation>
    <scope>NUCLEOTIDE SEQUENCE [LARGE SCALE GENOMIC DNA]</scope>
    <source>
        <strain evidence="1">P6</strain>
    </source>
</reference>
<name>A0ACC0WNS3_9STRA</name>
<evidence type="ECO:0000313" key="1">
    <source>
        <dbReference type="EMBL" id="KAI9919684.1"/>
    </source>
</evidence>
<dbReference type="Proteomes" id="UP001163321">
    <property type="component" value="Chromosome 11"/>
</dbReference>
<comment type="caution">
    <text evidence="1">The sequence shown here is derived from an EMBL/GenBank/DDBJ whole genome shotgun (WGS) entry which is preliminary data.</text>
</comment>